<name>A0A3N4HZT9_ASCIM</name>
<organism evidence="1 2">
    <name type="scientific">Ascobolus immersus RN42</name>
    <dbReference type="NCBI Taxonomy" id="1160509"/>
    <lineage>
        <taxon>Eukaryota</taxon>
        <taxon>Fungi</taxon>
        <taxon>Dikarya</taxon>
        <taxon>Ascomycota</taxon>
        <taxon>Pezizomycotina</taxon>
        <taxon>Pezizomycetes</taxon>
        <taxon>Pezizales</taxon>
        <taxon>Ascobolaceae</taxon>
        <taxon>Ascobolus</taxon>
    </lineage>
</organism>
<dbReference type="AlphaFoldDB" id="A0A3N4HZT9"/>
<accession>A0A3N4HZT9</accession>
<evidence type="ECO:0000313" key="1">
    <source>
        <dbReference type="EMBL" id="RPA79362.1"/>
    </source>
</evidence>
<sequence length="163" mass="17954">MPPRPRPRPRPQTEDQTTNSLYWRPHCFIRHVALNITPLLDHHTFSNYTAWLAGIRHCIDFFELQAAFDPAIGPESIDTSTPAGQEARMRYLDAVTTGWIVLSNTLDLGFYKALGGWFDPDLGQGAMMAKIAELAGQAVMLQAMMTGQYANGHGQGGGPVQQG</sequence>
<evidence type="ECO:0000313" key="2">
    <source>
        <dbReference type="Proteomes" id="UP000275078"/>
    </source>
</evidence>
<dbReference type="EMBL" id="ML119700">
    <property type="protein sequence ID" value="RPA79362.1"/>
    <property type="molecule type" value="Genomic_DNA"/>
</dbReference>
<protein>
    <submittedName>
        <fullName evidence="1">Uncharacterized protein</fullName>
    </submittedName>
</protein>
<reference evidence="1 2" key="1">
    <citation type="journal article" date="2018" name="Nat. Ecol. Evol.">
        <title>Pezizomycetes genomes reveal the molecular basis of ectomycorrhizal truffle lifestyle.</title>
        <authorList>
            <person name="Murat C."/>
            <person name="Payen T."/>
            <person name="Noel B."/>
            <person name="Kuo A."/>
            <person name="Morin E."/>
            <person name="Chen J."/>
            <person name="Kohler A."/>
            <person name="Krizsan K."/>
            <person name="Balestrini R."/>
            <person name="Da Silva C."/>
            <person name="Montanini B."/>
            <person name="Hainaut M."/>
            <person name="Levati E."/>
            <person name="Barry K.W."/>
            <person name="Belfiori B."/>
            <person name="Cichocki N."/>
            <person name="Clum A."/>
            <person name="Dockter R.B."/>
            <person name="Fauchery L."/>
            <person name="Guy J."/>
            <person name="Iotti M."/>
            <person name="Le Tacon F."/>
            <person name="Lindquist E.A."/>
            <person name="Lipzen A."/>
            <person name="Malagnac F."/>
            <person name="Mello A."/>
            <person name="Molinier V."/>
            <person name="Miyauchi S."/>
            <person name="Poulain J."/>
            <person name="Riccioni C."/>
            <person name="Rubini A."/>
            <person name="Sitrit Y."/>
            <person name="Splivallo R."/>
            <person name="Traeger S."/>
            <person name="Wang M."/>
            <person name="Zifcakova L."/>
            <person name="Wipf D."/>
            <person name="Zambonelli A."/>
            <person name="Paolocci F."/>
            <person name="Nowrousian M."/>
            <person name="Ottonello S."/>
            <person name="Baldrian P."/>
            <person name="Spatafora J.W."/>
            <person name="Henrissat B."/>
            <person name="Nagy L.G."/>
            <person name="Aury J.M."/>
            <person name="Wincker P."/>
            <person name="Grigoriev I.V."/>
            <person name="Bonfante P."/>
            <person name="Martin F.M."/>
        </authorList>
    </citation>
    <scope>NUCLEOTIDE SEQUENCE [LARGE SCALE GENOMIC DNA]</scope>
    <source>
        <strain evidence="1 2">RN42</strain>
    </source>
</reference>
<dbReference type="Proteomes" id="UP000275078">
    <property type="component" value="Unassembled WGS sequence"/>
</dbReference>
<proteinExistence type="predicted"/>
<keyword evidence="2" id="KW-1185">Reference proteome</keyword>
<gene>
    <name evidence="1" type="ORF">BJ508DRAFT_328435</name>
</gene>